<reference evidence="1 2" key="1">
    <citation type="submission" date="2017-05" db="EMBL/GenBank/DDBJ databases">
        <title>The genome sequence of Geobacillus uzenensis BGSC 92A1.</title>
        <authorList>
            <person name="Ramaloko W.T."/>
            <person name="Koen N."/>
            <person name="Polliack S."/>
            <person name="Aliyu H."/>
            <person name="Lebre P."/>
            <person name="Mohr T."/>
            <person name="Oswald F."/>
            <person name="Zwick M."/>
            <person name="Neumann A."/>
            <person name="Syldatk C."/>
            <person name="Cowan D."/>
            <person name="De Maayer P."/>
        </authorList>
    </citation>
    <scope>NUCLEOTIDE SEQUENCE [LARGE SCALE GENOMIC DNA]</scope>
    <source>
        <strain evidence="1 2">BGSC 92A1</strain>
    </source>
</reference>
<name>A0ABX4DIF7_9BACL</name>
<dbReference type="EMBL" id="NEWL01000005">
    <property type="protein sequence ID" value="OXB90327.1"/>
    <property type="molecule type" value="Genomic_DNA"/>
</dbReference>
<gene>
    <name evidence="1" type="ORF">B9L21_06120</name>
</gene>
<organism evidence="1 2">
    <name type="scientific">Geobacillus uzenensis</name>
    <dbReference type="NCBI Taxonomy" id="129339"/>
    <lineage>
        <taxon>Bacteria</taxon>
        <taxon>Bacillati</taxon>
        <taxon>Bacillota</taxon>
        <taxon>Bacilli</taxon>
        <taxon>Bacillales</taxon>
        <taxon>Anoxybacillaceae</taxon>
        <taxon>Geobacillus</taxon>
    </lineage>
</organism>
<accession>A0ABX4DIF7</accession>
<protein>
    <submittedName>
        <fullName evidence="1">Uncharacterized protein</fullName>
    </submittedName>
</protein>
<keyword evidence="2" id="KW-1185">Reference proteome</keyword>
<sequence length="291" mass="33996">MAFTNKLKLKMDDKINDEIWINLNTNDRAGLNLLDAKYFSIDNIIREINTGCSPCPDILTENFGSKPSVMFVSTVYGLVNKYLKQEYDRSKQDWNTFCNDFYKKIIQSGTGIYKRLDKIYRLLAEIKGRELDFCFTELVKTVLVDHDNKVSGLGSKGSFIKYFEEVEFRFLEERINQIKNECFIFSFSEEVTYFLVKIFNKGATLEDDFNILHTENKKVNINIRIKRNGDYQFNIEAGGTYSNSVAFKTVLKVKDKKIYIIPLPHPSTANNKYWQENQCWGQLKELLKMCI</sequence>
<dbReference type="GeneID" id="94900152"/>
<evidence type="ECO:0000313" key="1">
    <source>
        <dbReference type="EMBL" id="OXB90327.1"/>
    </source>
</evidence>
<dbReference type="RefSeq" id="WP_033025400.1">
    <property type="nucleotide sequence ID" value="NZ_NEWL01000005.1"/>
</dbReference>
<dbReference type="Proteomes" id="UP000198364">
    <property type="component" value="Unassembled WGS sequence"/>
</dbReference>
<evidence type="ECO:0000313" key="2">
    <source>
        <dbReference type="Proteomes" id="UP000198364"/>
    </source>
</evidence>
<comment type="caution">
    <text evidence="1">The sequence shown here is derived from an EMBL/GenBank/DDBJ whole genome shotgun (WGS) entry which is preliminary data.</text>
</comment>
<proteinExistence type="predicted"/>